<dbReference type="Gene3D" id="2.30.30.110">
    <property type="match status" value="1"/>
</dbReference>
<dbReference type="GO" id="GO:0003677">
    <property type="term" value="F:DNA binding"/>
    <property type="evidence" value="ECO:0007669"/>
    <property type="project" value="InterPro"/>
</dbReference>
<evidence type="ECO:0000256" key="2">
    <source>
        <dbReference type="ARBA" id="ARBA00022649"/>
    </source>
</evidence>
<comment type="caution">
    <text evidence="3">The sequence shown here is derived from an EMBL/GenBank/DDBJ whole genome shotgun (WGS) entry which is preliminary data.</text>
</comment>
<accession>A0A5C4M700</accession>
<name>A0A5C4M700_9PSEU</name>
<dbReference type="GO" id="GO:0004521">
    <property type="term" value="F:RNA endonuclease activity"/>
    <property type="evidence" value="ECO:0007669"/>
    <property type="project" value="TreeGrafter"/>
</dbReference>
<keyword evidence="4" id="KW-1185">Reference proteome</keyword>
<dbReference type="Pfam" id="PF02452">
    <property type="entry name" value="PemK_toxin"/>
    <property type="match status" value="1"/>
</dbReference>
<reference evidence="3 4" key="1">
    <citation type="submission" date="2019-06" db="EMBL/GenBank/DDBJ databases">
        <title>Amycolatopsis alkalitolerans sp. nov., isolated from Gastrodia elata Blume.</title>
        <authorList>
            <person name="Narsing Rao M.P."/>
            <person name="Li W.J."/>
        </authorList>
    </citation>
    <scope>NUCLEOTIDE SEQUENCE [LARGE SCALE GENOMIC DNA]</scope>
    <source>
        <strain evidence="3 4">SYSUP0005</strain>
    </source>
</reference>
<dbReference type="InterPro" id="IPR003477">
    <property type="entry name" value="PemK-like"/>
</dbReference>
<protein>
    <submittedName>
        <fullName evidence="3">Type II toxin-antitoxin system PemK/MazF family toxin</fullName>
    </submittedName>
</protein>
<evidence type="ECO:0000256" key="1">
    <source>
        <dbReference type="ARBA" id="ARBA00007521"/>
    </source>
</evidence>
<evidence type="ECO:0000313" key="3">
    <source>
        <dbReference type="EMBL" id="TNC28661.1"/>
    </source>
</evidence>
<organism evidence="3 4">
    <name type="scientific">Amycolatopsis alkalitolerans</name>
    <dbReference type="NCBI Taxonomy" id="2547244"/>
    <lineage>
        <taxon>Bacteria</taxon>
        <taxon>Bacillati</taxon>
        <taxon>Actinomycetota</taxon>
        <taxon>Actinomycetes</taxon>
        <taxon>Pseudonocardiales</taxon>
        <taxon>Pseudonocardiaceae</taxon>
        <taxon>Amycolatopsis</taxon>
    </lineage>
</organism>
<dbReference type="PANTHER" id="PTHR33988">
    <property type="entry name" value="ENDORIBONUCLEASE MAZF-RELATED"/>
    <property type="match status" value="1"/>
</dbReference>
<dbReference type="AlphaFoldDB" id="A0A5C4M700"/>
<dbReference type="EMBL" id="VDFW01000003">
    <property type="protein sequence ID" value="TNC28661.1"/>
    <property type="molecule type" value="Genomic_DNA"/>
</dbReference>
<comment type="similarity">
    <text evidence="1">Belongs to the PemK/MazF family.</text>
</comment>
<dbReference type="RefSeq" id="WP_139095436.1">
    <property type="nucleotide sequence ID" value="NZ_VDFW01000003.1"/>
</dbReference>
<dbReference type="GO" id="GO:0016075">
    <property type="term" value="P:rRNA catabolic process"/>
    <property type="evidence" value="ECO:0007669"/>
    <property type="project" value="TreeGrafter"/>
</dbReference>
<proteinExistence type="inferred from homology"/>
<dbReference type="GO" id="GO:0006402">
    <property type="term" value="P:mRNA catabolic process"/>
    <property type="evidence" value="ECO:0007669"/>
    <property type="project" value="TreeGrafter"/>
</dbReference>
<sequence>MTRTVWPWQVWWVDFDPQVGREQAGQRPAVVVGSAFACELPNDLVLVVPCTTKDRGLPFQPRLDSLGQSSFAMCDQLKSISRRRLVRQHSARLDKAEIEAIRFVLRRLIEV</sequence>
<evidence type="ECO:0000313" key="4">
    <source>
        <dbReference type="Proteomes" id="UP000305546"/>
    </source>
</evidence>
<dbReference type="OrthoDB" id="9808744at2"/>
<dbReference type="Proteomes" id="UP000305546">
    <property type="component" value="Unassembled WGS sequence"/>
</dbReference>
<dbReference type="PANTHER" id="PTHR33988:SF1">
    <property type="entry name" value="ENDORIBONUCLEASE MAZF7-RELATED"/>
    <property type="match status" value="1"/>
</dbReference>
<dbReference type="SUPFAM" id="SSF50118">
    <property type="entry name" value="Cell growth inhibitor/plasmid maintenance toxic component"/>
    <property type="match status" value="1"/>
</dbReference>
<keyword evidence="2" id="KW-1277">Toxin-antitoxin system</keyword>
<dbReference type="InterPro" id="IPR011067">
    <property type="entry name" value="Plasmid_toxin/cell-grow_inhib"/>
</dbReference>
<gene>
    <name evidence="3" type="ORF">FG385_05265</name>
</gene>